<gene>
    <name evidence="1" type="ORF">ML462_10630</name>
</gene>
<organism evidence="1 2">
    <name type="scientific">Christiangramia lutea</name>
    <dbReference type="NCBI Taxonomy" id="1607951"/>
    <lineage>
        <taxon>Bacteria</taxon>
        <taxon>Pseudomonadati</taxon>
        <taxon>Bacteroidota</taxon>
        <taxon>Flavobacteriia</taxon>
        <taxon>Flavobacteriales</taxon>
        <taxon>Flavobacteriaceae</taxon>
        <taxon>Christiangramia</taxon>
    </lineage>
</organism>
<dbReference type="RefSeq" id="WP_240713794.1">
    <property type="nucleotide sequence ID" value="NZ_JAKVTV010000003.1"/>
</dbReference>
<dbReference type="Gene3D" id="1.10.1070.20">
    <property type="match status" value="1"/>
</dbReference>
<sequence length="424" mass="48659">MKKFLALVAILFIVFLALTYWSTSSTSKEFQTCEIKEFNDLSKVDFRNHDSVLIAPGTLYEGSFLKEFMQGKNYRKAWSTPVRVPIAFLDTLKGGLKIVKEGGGKQTHSLKLESENGILYTLRSVTKDPKKLIPEIAEDIGLENIIVDGISAQHPHGAILAAELSQIAGLQHTHPKMYFIPIQDRLGEFNSKYGNRLYLLEYETESETNWSEFENVKEIVETKDLQELKQEKGKALLIDKKQLIKMRLFDLIIGDWDRHAEQWGWILQEDGNQIKAIPIAGDRDNAFFNLSGIIPSIITNEKIEPLVRPFEKEIDYMPGLVYPFDRYFLIDTPKEVFLEQAKELEMILTNEKIDAAFKVWPKEVSRLNKEEIGDKIKSRRDQISNYALEFHTIIQQQGKLKEPLKGSEDAEIDIALLPCFECVE</sequence>
<comment type="caution">
    <text evidence="1">The sequence shown here is derived from an EMBL/GenBank/DDBJ whole genome shotgun (WGS) entry which is preliminary data.</text>
</comment>
<evidence type="ECO:0000313" key="2">
    <source>
        <dbReference type="Proteomes" id="UP001139226"/>
    </source>
</evidence>
<proteinExistence type="predicted"/>
<protein>
    <submittedName>
        <fullName evidence="1">Uncharacterized protein</fullName>
    </submittedName>
</protein>
<dbReference type="EMBL" id="JAKVTV010000003">
    <property type="protein sequence ID" value="MCH4823625.1"/>
    <property type="molecule type" value="Genomic_DNA"/>
</dbReference>
<accession>A0A9X1V493</accession>
<keyword evidence="2" id="KW-1185">Reference proteome</keyword>
<dbReference type="AlphaFoldDB" id="A0A9X1V493"/>
<evidence type="ECO:0000313" key="1">
    <source>
        <dbReference type="EMBL" id="MCH4823625.1"/>
    </source>
</evidence>
<reference evidence="1" key="1">
    <citation type="submission" date="2022-03" db="EMBL/GenBank/DDBJ databases">
        <title>Gramella crocea sp. nov., isolated from activated sludge of a seafood processing plant.</title>
        <authorList>
            <person name="Zhang X."/>
        </authorList>
    </citation>
    <scope>NUCLEOTIDE SEQUENCE</scope>
    <source>
        <strain evidence="1">YJ019</strain>
    </source>
</reference>
<name>A0A9X1V493_9FLAO</name>
<dbReference type="Proteomes" id="UP001139226">
    <property type="component" value="Unassembled WGS sequence"/>
</dbReference>